<dbReference type="GO" id="GO:0005737">
    <property type="term" value="C:cytoplasm"/>
    <property type="evidence" value="ECO:0007669"/>
    <property type="project" value="TreeGrafter"/>
</dbReference>
<keyword evidence="1" id="KW-0812">Transmembrane</keyword>
<keyword evidence="1" id="KW-0472">Membrane</keyword>
<gene>
    <name evidence="3" type="ORF">POTOM_059049</name>
</gene>
<sequence>MEVLNKKCVQNTVFNPYCFVEEVVTELSDSIWNVLKKGYFWSGLLLWNMLQDMIEGILRICFSTVYFSALAFFGAPSIGMNTHAPICCNILGSNYHPDVSKHSQACELFKSVRHAYEILFNEVTRARYDRVLRFQEDTGSSLMALFDRQLDARYKIGYFIAWILGGRGGVLLVLCLQFASLASGKTSSSTVAPVAAALCVGSNLARFAPLPHGALVTLLYMSIKLQADLN</sequence>
<dbReference type="Proteomes" id="UP000886885">
    <property type="component" value="Chromosome 19D"/>
</dbReference>
<dbReference type="Pfam" id="PF00226">
    <property type="entry name" value="DnaJ"/>
    <property type="match status" value="1"/>
</dbReference>
<dbReference type="GO" id="GO:0051082">
    <property type="term" value="F:unfolded protein binding"/>
    <property type="evidence" value="ECO:0007669"/>
    <property type="project" value="TreeGrafter"/>
</dbReference>
<feature type="domain" description="J" evidence="2">
    <location>
        <begin position="94"/>
        <end position="129"/>
    </location>
</feature>
<evidence type="ECO:0000313" key="4">
    <source>
        <dbReference type="Proteomes" id="UP000886885"/>
    </source>
</evidence>
<dbReference type="OrthoDB" id="376357at2759"/>
<reference evidence="3" key="1">
    <citation type="journal article" date="2020" name="bioRxiv">
        <title>Hybrid origin of Populus tomentosa Carr. identified through genome sequencing and phylogenomic analysis.</title>
        <authorList>
            <person name="An X."/>
            <person name="Gao K."/>
            <person name="Chen Z."/>
            <person name="Li J."/>
            <person name="Yang X."/>
            <person name="Yang X."/>
            <person name="Zhou J."/>
            <person name="Guo T."/>
            <person name="Zhao T."/>
            <person name="Huang S."/>
            <person name="Miao D."/>
            <person name="Khan W.U."/>
            <person name="Rao P."/>
            <person name="Ye M."/>
            <person name="Lei B."/>
            <person name="Liao W."/>
            <person name="Wang J."/>
            <person name="Ji L."/>
            <person name="Li Y."/>
            <person name="Guo B."/>
            <person name="Mustafa N.S."/>
            <person name="Li S."/>
            <person name="Yun Q."/>
            <person name="Keller S.R."/>
            <person name="Mao J."/>
            <person name="Zhang R."/>
            <person name="Strauss S.H."/>
        </authorList>
    </citation>
    <scope>NUCLEOTIDE SEQUENCE</scope>
    <source>
        <strain evidence="3">GM15</strain>
        <tissue evidence="3">Leaf</tissue>
    </source>
</reference>
<keyword evidence="4" id="KW-1185">Reference proteome</keyword>
<evidence type="ECO:0000313" key="3">
    <source>
        <dbReference type="EMBL" id="KAG6737523.1"/>
    </source>
</evidence>
<dbReference type="PANTHER" id="PTHR43096">
    <property type="entry name" value="DNAJ HOMOLOG 1, MITOCHONDRIAL-RELATED"/>
    <property type="match status" value="1"/>
</dbReference>
<organism evidence="3 4">
    <name type="scientific">Populus tomentosa</name>
    <name type="common">Chinese white poplar</name>
    <dbReference type="NCBI Taxonomy" id="118781"/>
    <lineage>
        <taxon>Eukaryota</taxon>
        <taxon>Viridiplantae</taxon>
        <taxon>Streptophyta</taxon>
        <taxon>Embryophyta</taxon>
        <taxon>Tracheophyta</taxon>
        <taxon>Spermatophyta</taxon>
        <taxon>Magnoliopsida</taxon>
        <taxon>eudicotyledons</taxon>
        <taxon>Gunneridae</taxon>
        <taxon>Pentapetalae</taxon>
        <taxon>rosids</taxon>
        <taxon>fabids</taxon>
        <taxon>Malpighiales</taxon>
        <taxon>Salicaceae</taxon>
        <taxon>Saliceae</taxon>
        <taxon>Populus</taxon>
    </lineage>
</organism>
<protein>
    <recommendedName>
        <fullName evidence="2">J domain-containing protein</fullName>
    </recommendedName>
</protein>
<dbReference type="InterPro" id="IPR001623">
    <property type="entry name" value="DnaJ_domain"/>
</dbReference>
<name>A0A8X7XW88_POPTO</name>
<keyword evidence="1" id="KW-1133">Transmembrane helix</keyword>
<evidence type="ECO:0000256" key="1">
    <source>
        <dbReference type="SAM" id="Phobius"/>
    </source>
</evidence>
<dbReference type="PANTHER" id="PTHR43096:SF58">
    <property type="entry name" value="CHAPERONE DNAJ-DOMAIN SUPERFAMILY PROTEIN"/>
    <property type="match status" value="1"/>
</dbReference>
<evidence type="ECO:0000259" key="2">
    <source>
        <dbReference type="Pfam" id="PF00226"/>
    </source>
</evidence>
<comment type="caution">
    <text evidence="3">The sequence shown here is derived from an EMBL/GenBank/DDBJ whole genome shotgun (WGS) entry which is preliminary data.</text>
</comment>
<dbReference type="PROSITE" id="PS00636">
    <property type="entry name" value="DNAJ_1"/>
    <property type="match status" value="1"/>
</dbReference>
<dbReference type="AlphaFoldDB" id="A0A8X7XW88"/>
<dbReference type="GO" id="GO:0042026">
    <property type="term" value="P:protein refolding"/>
    <property type="evidence" value="ECO:0007669"/>
    <property type="project" value="TreeGrafter"/>
</dbReference>
<dbReference type="InterPro" id="IPR018253">
    <property type="entry name" value="DnaJ_domain_CS"/>
</dbReference>
<dbReference type="EMBL" id="JAAWWB010000038">
    <property type="protein sequence ID" value="KAG6737523.1"/>
    <property type="molecule type" value="Genomic_DNA"/>
</dbReference>
<feature type="transmembrane region" description="Helical" evidence="1">
    <location>
        <begin position="156"/>
        <end position="179"/>
    </location>
</feature>
<proteinExistence type="predicted"/>
<accession>A0A8X7XW88</accession>